<evidence type="ECO:0000313" key="14">
    <source>
        <dbReference type="EMBL" id="BES97801.1"/>
    </source>
</evidence>
<keyword evidence="15" id="KW-1185">Reference proteome</keyword>
<feature type="transmembrane region" description="Helical" evidence="12">
    <location>
        <begin position="84"/>
        <end position="101"/>
    </location>
</feature>
<comment type="subcellular location">
    <subcellularLocation>
        <location evidence="1">Endoplasmic reticulum membrane</location>
        <topology evidence="1">Multi-pass membrane protein</topology>
    </subcellularLocation>
</comment>
<dbReference type="EMBL" id="AP028916">
    <property type="protein sequence ID" value="BES97801.1"/>
    <property type="molecule type" value="Genomic_DNA"/>
</dbReference>
<evidence type="ECO:0000259" key="13">
    <source>
        <dbReference type="SMART" id="SM00756"/>
    </source>
</evidence>
<keyword evidence="5" id="KW-0874">Quinone</keyword>
<evidence type="ECO:0000256" key="6">
    <source>
        <dbReference type="ARBA" id="ARBA00022824"/>
    </source>
</evidence>
<keyword evidence="8" id="KW-0560">Oxidoreductase</keyword>
<dbReference type="PANTHER" id="PTHR14519:SF8">
    <property type="entry name" value="VITAMIN K EPOXIDE REDUCTASE COMPLEX SUBUNIT 1"/>
    <property type="match status" value="1"/>
</dbReference>
<evidence type="ECO:0000256" key="11">
    <source>
        <dbReference type="ARBA" id="ARBA00023284"/>
    </source>
</evidence>
<evidence type="ECO:0000256" key="2">
    <source>
        <dbReference type="ARBA" id="ARBA00006214"/>
    </source>
</evidence>
<keyword evidence="7 12" id="KW-1133">Transmembrane helix</keyword>
<evidence type="ECO:0000256" key="5">
    <source>
        <dbReference type="ARBA" id="ARBA00022719"/>
    </source>
</evidence>
<keyword evidence="9 12" id="KW-0472">Membrane</keyword>
<keyword evidence="10" id="KW-1015">Disulfide bond</keyword>
<dbReference type="InterPro" id="IPR042406">
    <property type="entry name" value="VKORC1/VKORC1L1"/>
</dbReference>
<proteinExistence type="inferred from homology"/>
<evidence type="ECO:0000256" key="7">
    <source>
        <dbReference type="ARBA" id="ARBA00022989"/>
    </source>
</evidence>
<evidence type="ECO:0000313" key="15">
    <source>
        <dbReference type="Proteomes" id="UP001307889"/>
    </source>
</evidence>
<evidence type="ECO:0000256" key="12">
    <source>
        <dbReference type="SAM" id="Phobius"/>
    </source>
</evidence>
<dbReference type="CDD" id="cd12917">
    <property type="entry name" value="VKOR_euk"/>
    <property type="match status" value="1"/>
</dbReference>
<evidence type="ECO:0000256" key="8">
    <source>
        <dbReference type="ARBA" id="ARBA00023002"/>
    </source>
</evidence>
<feature type="transmembrane region" description="Helical" evidence="12">
    <location>
        <begin position="108"/>
        <end position="128"/>
    </location>
</feature>
<sequence>MMSTLHNLPTLNLLIRFSTLMGFVLSLYTYIVELNLHHNHDYVALCDISEHMSCSKAFTSQWGTGFGFVGQLLGEDSVFNQPNSVPGMVFYVIAFILSFPDQAVFAKILLFQSVLANFMSVYLAYILYFLLRDFCIVCISTYVTNATLLYLAYHKRRLLKIENDSAEQKKTF</sequence>
<feature type="transmembrane region" description="Helical" evidence="12">
    <location>
        <begin position="134"/>
        <end position="153"/>
    </location>
</feature>
<accession>A0ABN7B3Q9</accession>
<feature type="transmembrane region" description="Helical" evidence="12">
    <location>
        <begin position="12"/>
        <end position="31"/>
    </location>
</feature>
<evidence type="ECO:0000256" key="1">
    <source>
        <dbReference type="ARBA" id="ARBA00004477"/>
    </source>
</evidence>
<evidence type="ECO:0000256" key="9">
    <source>
        <dbReference type="ARBA" id="ARBA00023136"/>
    </source>
</evidence>
<name>A0ABN7B3Q9_9HEMI</name>
<keyword evidence="11" id="KW-0676">Redox-active center</keyword>
<evidence type="ECO:0000256" key="3">
    <source>
        <dbReference type="ARBA" id="ARBA00012278"/>
    </source>
</evidence>
<dbReference type="PANTHER" id="PTHR14519">
    <property type="entry name" value="VITAMIN K EPOXIDE REDUCTASE COMPLEX, SUBUNIT 1"/>
    <property type="match status" value="1"/>
</dbReference>
<gene>
    <name evidence="14" type="ORF">NTJ_10615</name>
</gene>
<dbReference type="InterPro" id="IPR012932">
    <property type="entry name" value="VKOR"/>
</dbReference>
<dbReference type="Gene3D" id="1.20.1440.130">
    <property type="entry name" value="VKOR domain"/>
    <property type="match status" value="1"/>
</dbReference>
<dbReference type="Pfam" id="PF07884">
    <property type="entry name" value="VKOR"/>
    <property type="match status" value="1"/>
</dbReference>
<dbReference type="InterPro" id="IPR038354">
    <property type="entry name" value="VKOR_sf"/>
</dbReference>
<dbReference type="EC" id="1.17.4.4" evidence="3"/>
<dbReference type="Proteomes" id="UP001307889">
    <property type="component" value="Chromosome 8"/>
</dbReference>
<keyword evidence="4 12" id="KW-0812">Transmembrane</keyword>
<protein>
    <recommendedName>
        <fullName evidence="3">vitamin-K-epoxide reductase (warfarin-sensitive)</fullName>
        <ecNumber evidence="3">1.17.4.4</ecNumber>
    </recommendedName>
</protein>
<dbReference type="SMART" id="SM00756">
    <property type="entry name" value="VKc"/>
    <property type="match status" value="1"/>
</dbReference>
<organism evidence="14 15">
    <name type="scientific">Nesidiocoris tenuis</name>
    <dbReference type="NCBI Taxonomy" id="355587"/>
    <lineage>
        <taxon>Eukaryota</taxon>
        <taxon>Metazoa</taxon>
        <taxon>Ecdysozoa</taxon>
        <taxon>Arthropoda</taxon>
        <taxon>Hexapoda</taxon>
        <taxon>Insecta</taxon>
        <taxon>Pterygota</taxon>
        <taxon>Neoptera</taxon>
        <taxon>Paraneoptera</taxon>
        <taxon>Hemiptera</taxon>
        <taxon>Heteroptera</taxon>
        <taxon>Panheteroptera</taxon>
        <taxon>Cimicomorpha</taxon>
        <taxon>Miridae</taxon>
        <taxon>Dicyphina</taxon>
        <taxon>Nesidiocoris</taxon>
    </lineage>
</organism>
<comment type="similarity">
    <text evidence="2">Belongs to the VKOR family.</text>
</comment>
<keyword evidence="6" id="KW-0256">Endoplasmic reticulum</keyword>
<feature type="domain" description="Vitamin K epoxide reductase" evidence="13">
    <location>
        <begin position="8"/>
        <end position="156"/>
    </location>
</feature>
<evidence type="ECO:0000256" key="10">
    <source>
        <dbReference type="ARBA" id="ARBA00023157"/>
    </source>
</evidence>
<reference evidence="14 15" key="1">
    <citation type="submission" date="2023-09" db="EMBL/GenBank/DDBJ databases">
        <title>Nesidiocoris tenuis whole genome shotgun sequence.</title>
        <authorList>
            <person name="Shibata T."/>
            <person name="Shimoda M."/>
            <person name="Kobayashi T."/>
            <person name="Uehara T."/>
        </authorList>
    </citation>
    <scope>NUCLEOTIDE SEQUENCE [LARGE SCALE GENOMIC DNA]</scope>
    <source>
        <strain evidence="14 15">Japan</strain>
    </source>
</reference>
<evidence type="ECO:0000256" key="4">
    <source>
        <dbReference type="ARBA" id="ARBA00022692"/>
    </source>
</evidence>